<dbReference type="AlphaFoldDB" id="A0A517XNV0"/>
<organism evidence="1 2">
    <name type="scientific">Urbifossiella limnaea</name>
    <dbReference type="NCBI Taxonomy" id="2528023"/>
    <lineage>
        <taxon>Bacteria</taxon>
        <taxon>Pseudomonadati</taxon>
        <taxon>Planctomycetota</taxon>
        <taxon>Planctomycetia</taxon>
        <taxon>Gemmatales</taxon>
        <taxon>Gemmataceae</taxon>
        <taxon>Urbifossiella</taxon>
    </lineage>
</organism>
<dbReference type="Proteomes" id="UP000319576">
    <property type="component" value="Chromosome"/>
</dbReference>
<gene>
    <name evidence="1" type="ORF">ETAA1_10910</name>
</gene>
<protein>
    <submittedName>
        <fullName evidence="1">Uncharacterized protein</fullName>
    </submittedName>
</protein>
<keyword evidence="2" id="KW-1185">Reference proteome</keyword>
<dbReference type="OrthoDB" id="9780825at2"/>
<dbReference type="KEGG" id="uli:ETAA1_10910"/>
<accession>A0A517XNV0</accession>
<evidence type="ECO:0000313" key="1">
    <source>
        <dbReference type="EMBL" id="QDU19187.1"/>
    </source>
</evidence>
<reference evidence="1 2" key="1">
    <citation type="submission" date="2019-02" db="EMBL/GenBank/DDBJ databases">
        <title>Deep-cultivation of Planctomycetes and their phenomic and genomic characterization uncovers novel biology.</title>
        <authorList>
            <person name="Wiegand S."/>
            <person name="Jogler M."/>
            <person name="Boedeker C."/>
            <person name="Pinto D."/>
            <person name="Vollmers J."/>
            <person name="Rivas-Marin E."/>
            <person name="Kohn T."/>
            <person name="Peeters S.H."/>
            <person name="Heuer A."/>
            <person name="Rast P."/>
            <person name="Oberbeckmann S."/>
            <person name="Bunk B."/>
            <person name="Jeske O."/>
            <person name="Meyerdierks A."/>
            <person name="Storesund J.E."/>
            <person name="Kallscheuer N."/>
            <person name="Luecker S."/>
            <person name="Lage O.M."/>
            <person name="Pohl T."/>
            <person name="Merkel B.J."/>
            <person name="Hornburger P."/>
            <person name="Mueller R.-W."/>
            <person name="Bruemmer F."/>
            <person name="Labrenz M."/>
            <person name="Spormann A.M."/>
            <person name="Op den Camp H."/>
            <person name="Overmann J."/>
            <person name="Amann R."/>
            <person name="Jetten M.S.M."/>
            <person name="Mascher T."/>
            <person name="Medema M.H."/>
            <person name="Devos D.P."/>
            <person name="Kaster A.-K."/>
            <person name="Ovreas L."/>
            <person name="Rohde M."/>
            <person name="Galperin M.Y."/>
            <person name="Jogler C."/>
        </authorList>
    </citation>
    <scope>NUCLEOTIDE SEQUENCE [LARGE SCALE GENOMIC DNA]</scope>
    <source>
        <strain evidence="1 2">ETA_A1</strain>
    </source>
</reference>
<dbReference type="EMBL" id="CP036273">
    <property type="protein sequence ID" value="QDU19187.1"/>
    <property type="molecule type" value="Genomic_DNA"/>
</dbReference>
<proteinExistence type="predicted"/>
<name>A0A517XNV0_9BACT</name>
<sequence length="371" mass="39790">MAVQPIDLSRLKVLPLAERHSLTRAADILLDPDGPPKPCSAPNTALIAECAANIRAARERGASVMLVYGAHLLRNGAARVLERMMANGWLTHLATNGAGTIHDWEYAWFGASTESVEMGVAGGHFGTWHETATNIHLAVMAGALDGLGYGRALGRFIHDDGATLPDPAELAGLIRADPLHPLTAARADLLRAMHEQNWPAGRVRVEHRWKHASILAEAYRHGVPVTVHPGIGYDIVSNHPVFSGAALGRGGEWDFKLFGGSVDALDGGVVLSVGSAIMGPQVFEKSLSCVNNLRLQAGRGVVSGHTIFVVDLQDGGGWDWTKGEPPKTNPAYYLRFCKSYSRMGGAMHYAQCDNAAFVHHLYRALAGDPAR</sequence>
<dbReference type="Gene3D" id="3.40.50.10690">
    <property type="entry name" value="putative lor/sdh protein like domains"/>
    <property type="match status" value="1"/>
</dbReference>
<evidence type="ECO:0000313" key="2">
    <source>
        <dbReference type="Proteomes" id="UP000319576"/>
    </source>
</evidence>
<dbReference type="RefSeq" id="WP_145235001.1">
    <property type="nucleotide sequence ID" value="NZ_CP036273.1"/>
</dbReference>